<evidence type="ECO:0000256" key="2">
    <source>
        <dbReference type="ARBA" id="ARBA00007863"/>
    </source>
</evidence>
<evidence type="ECO:0000256" key="7">
    <source>
        <dbReference type="ARBA" id="ARBA00037727"/>
    </source>
</evidence>
<reference evidence="9 10" key="1">
    <citation type="journal article" date="2019" name="Proc. Natl. Acad. Sci. U.S.A.">
        <title>Regulatory changes in pterin and carotenoid genes underlie balanced color polymorphisms in the wall lizard.</title>
        <authorList>
            <person name="Andrade P."/>
            <person name="Pinho C."/>
            <person name="Perez I de Lanuza G."/>
            <person name="Afonso S."/>
            <person name="Brejcha J."/>
            <person name="Rubin C.J."/>
            <person name="Wallerman O."/>
            <person name="Pereira P."/>
            <person name="Sabatino S.J."/>
            <person name="Bellati A."/>
            <person name="Pellitteri-Rosa D."/>
            <person name="Bosakova Z."/>
            <person name="Bunikis I."/>
            <person name="Carretero M.A."/>
            <person name="Feiner N."/>
            <person name="Marsik P."/>
            <person name="Pauperio F."/>
            <person name="Salvi D."/>
            <person name="Soler L."/>
            <person name="While G.M."/>
            <person name="Uller T."/>
            <person name="Font E."/>
            <person name="Andersson L."/>
            <person name="Carneiro M."/>
        </authorList>
    </citation>
    <scope>NUCLEOTIDE SEQUENCE</scope>
</reference>
<feature type="transmembrane region" description="Helical" evidence="8">
    <location>
        <begin position="304"/>
        <end position="322"/>
    </location>
</feature>
<dbReference type="SUPFAM" id="SSF103481">
    <property type="entry name" value="Multidrug resistance efflux transporter EmrE"/>
    <property type="match status" value="1"/>
</dbReference>
<dbReference type="Gene3D" id="3.40.1180.10">
    <property type="entry name" value="Decaprenyl diphosphate synthase-like"/>
    <property type="match status" value="1"/>
</dbReference>
<dbReference type="GO" id="GO:0016020">
    <property type="term" value="C:membrane"/>
    <property type="evidence" value="ECO:0007669"/>
    <property type="project" value="UniProtKB-SubCell"/>
</dbReference>
<reference evidence="9" key="2">
    <citation type="submission" date="2025-08" db="UniProtKB">
        <authorList>
            <consortium name="Ensembl"/>
        </authorList>
    </citation>
    <scope>IDENTIFICATION</scope>
</reference>
<dbReference type="GO" id="GO:0016765">
    <property type="term" value="F:transferase activity, transferring alkyl or aryl (other than methyl) groups"/>
    <property type="evidence" value="ECO:0007669"/>
    <property type="project" value="InterPro"/>
</dbReference>
<feature type="transmembrane region" description="Helical" evidence="8">
    <location>
        <begin position="265"/>
        <end position="284"/>
    </location>
</feature>
<sequence>MSVAHELLWRLLHLILHVQRALFAWFRGWFGGRGSWLSRWRRRAASAAAAVASRALLAPAAVGTGAFAYHRPAAAGRKVVGGGGGGRWRKDGKSLHKLPGHVGLVVVEEEQSYADMASLVVWCMAVGISYVTVYDQEGFFKRNNSRLMDEILKQQQELLNLDRSKYTVKFANQDKTDQVLNCQSTLNVLSSEDGKTDIVKAAQKFCHLVAQKQKKCTDLDMDVLENLLTSTNGFPDPELILKFGPVDSVLGFLPWQIRLTEIVELLLSIALGQVLSLLICGISLTSKYLSDDFHANTPVFQSFLNYILLFLVYTTTLAVRQGEENLLAILKRRWWKYMILGIIDIEANYLVVKAYQYTTFTSVQLLDCFVIPVVILLSWFFLLVRYKAVHFIGIVVCILGMGCMAGADVLVGRQQGAGENKLIGDLLVLGGATLYGISNVCEEYIVRNLSRVEFLGMIGLFGSFFSGIQLAIMEHKELLKVPWDWQIGLLYVGFSACMFGLYSFMPVVIKKTSATAVNLSLLTADLYSLFCGFFLFYYKFSGLYLLSFFTILVGLVLYSSTSTYVAQDPRVYKQFRNPSGPVVDLPASGQLEPSVTYTSLGQETEEEPHVRVA</sequence>
<keyword evidence="4 8" id="KW-0812">Transmembrane</keyword>
<dbReference type="Pfam" id="PF06027">
    <property type="entry name" value="SLC35F"/>
    <property type="match status" value="1"/>
</dbReference>
<comment type="similarity">
    <text evidence="2">Belongs to the SLC35F solute transporter family.</text>
</comment>
<comment type="function">
    <text evidence="7">Putative solute transporter.</text>
</comment>
<feature type="transmembrane region" description="Helical" evidence="8">
    <location>
        <begin position="334"/>
        <end position="352"/>
    </location>
</feature>
<keyword evidence="10" id="KW-1185">Reference proteome</keyword>
<gene>
    <name evidence="9" type="primary">SLC35F1</name>
</gene>
<feature type="transmembrane region" description="Helical" evidence="8">
    <location>
        <begin position="46"/>
        <end position="69"/>
    </location>
</feature>
<feature type="transmembrane region" description="Helical" evidence="8">
    <location>
        <begin position="364"/>
        <end position="384"/>
    </location>
</feature>
<dbReference type="Proteomes" id="UP000472272">
    <property type="component" value="Chromosome 3"/>
</dbReference>
<dbReference type="GeneTree" id="ENSGT00390000015655"/>
<feature type="transmembrane region" description="Helical" evidence="8">
    <location>
        <begin position="391"/>
        <end position="410"/>
    </location>
</feature>
<evidence type="ECO:0000313" key="10">
    <source>
        <dbReference type="Proteomes" id="UP000472272"/>
    </source>
</evidence>
<feature type="transmembrane region" description="Helical" evidence="8">
    <location>
        <begin position="485"/>
        <end position="504"/>
    </location>
</feature>
<protein>
    <submittedName>
        <fullName evidence="9">Solute carrier family 35 member F1</fullName>
    </submittedName>
</protein>
<dbReference type="InterPro" id="IPR009262">
    <property type="entry name" value="SLC35_F1/F2/F6"/>
</dbReference>
<dbReference type="SUPFAM" id="SSF64005">
    <property type="entry name" value="Undecaprenyl diphosphate synthase"/>
    <property type="match status" value="1"/>
</dbReference>
<keyword evidence="5 8" id="KW-1133">Transmembrane helix</keyword>
<dbReference type="PANTHER" id="PTHR14233:SF10">
    <property type="entry name" value="SOLUTE CARRIER FAMILY 35 MEMBER F1"/>
    <property type="match status" value="1"/>
</dbReference>
<dbReference type="Ensembl" id="ENSPMRT00000010002.1">
    <property type="protein sequence ID" value="ENSPMRP00000009374.1"/>
    <property type="gene ID" value="ENSPMRG00000006298.1"/>
</dbReference>
<dbReference type="InterPro" id="IPR037185">
    <property type="entry name" value="EmrE-like"/>
</dbReference>
<dbReference type="InterPro" id="IPR036424">
    <property type="entry name" value="UPP_synth-like_sf"/>
</dbReference>
<dbReference type="GO" id="GO:0022857">
    <property type="term" value="F:transmembrane transporter activity"/>
    <property type="evidence" value="ECO:0007669"/>
    <property type="project" value="InterPro"/>
</dbReference>
<evidence type="ECO:0000256" key="3">
    <source>
        <dbReference type="ARBA" id="ARBA00022448"/>
    </source>
</evidence>
<organism evidence="9 10">
    <name type="scientific">Podarcis muralis</name>
    <name type="common">Wall lizard</name>
    <name type="synonym">Lacerta muralis</name>
    <dbReference type="NCBI Taxonomy" id="64176"/>
    <lineage>
        <taxon>Eukaryota</taxon>
        <taxon>Metazoa</taxon>
        <taxon>Chordata</taxon>
        <taxon>Craniata</taxon>
        <taxon>Vertebrata</taxon>
        <taxon>Euteleostomi</taxon>
        <taxon>Lepidosauria</taxon>
        <taxon>Squamata</taxon>
        <taxon>Bifurcata</taxon>
        <taxon>Unidentata</taxon>
        <taxon>Episquamata</taxon>
        <taxon>Laterata</taxon>
        <taxon>Lacertibaenia</taxon>
        <taxon>Lacertidae</taxon>
        <taxon>Podarcis</taxon>
    </lineage>
</organism>
<dbReference type="InterPro" id="IPR052221">
    <property type="entry name" value="SLC35F_Transporter"/>
</dbReference>
<dbReference type="PANTHER" id="PTHR14233">
    <property type="entry name" value="DUF914-RELATED"/>
    <property type="match status" value="1"/>
</dbReference>
<keyword evidence="3" id="KW-0813">Transport</keyword>
<reference evidence="9" key="3">
    <citation type="submission" date="2025-09" db="UniProtKB">
        <authorList>
            <consortium name="Ensembl"/>
        </authorList>
    </citation>
    <scope>IDENTIFICATION</scope>
</reference>
<evidence type="ECO:0000313" key="9">
    <source>
        <dbReference type="Ensembl" id="ENSPMRP00000009374.1"/>
    </source>
</evidence>
<evidence type="ECO:0000256" key="4">
    <source>
        <dbReference type="ARBA" id="ARBA00022692"/>
    </source>
</evidence>
<evidence type="ECO:0000256" key="6">
    <source>
        <dbReference type="ARBA" id="ARBA00023136"/>
    </source>
</evidence>
<keyword evidence="6 8" id="KW-0472">Membrane</keyword>
<evidence type="ECO:0000256" key="8">
    <source>
        <dbReference type="SAM" id="Phobius"/>
    </source>
</evidence>
<name>A0A670ICK1_PODMU</name>
<proteinExistence type="inferred from homology"/>
<feature type="transmembrane region" description="Helical" evidence="8">
    <location>
        <begin position="422"/>
        <end position="440"/>
    </location>
</feature>
<dbReference type="AlphaFoldDB" id="A0A670ICK1"/>
<evidence type="ECO:0000256" key="1">
    <source>
        <dbReference type="ARBA" id="ARBA00004141"/>
    </source>
</evidence>
<evidence type="ECO:0000256" key="5">
    <source>
        <dbReference type="ARBA" id="ARBA00022989"/>
    </source>
</evidence>
<feature type="transmembrane region" description="Helical" evidence="8">
    <location>
        <begin position="516"/>
        <end position="538"/>
    </location>
</feature>
<feature type="transmembrane region" description="Helical" evidence="8">
    <location>
        <begin position="544"/>
        <end position="566"/>
    </location>
</feature>
<comment type="subcellular location">
    <subcellularLocation>
        <location evidence="1">Membrane</location>
        <topology evidence="1">Multi-pass membrane protein</topology>
    </subcellularLocation>
</comment>
<feature type="transmembrane region" description="Helical" evidence="8">
    <location>
        <begin position="452"/>
        <end position="473"/>
    </location>
</feature>
<accession>A0A670ICK1</accession>